<sequence length="62" mass="7291">MNIRRGGYLGNDTFKDKILYMTKQVLQGRKRSSYSGESKRMQDEQAAEELLQLKGNQIWRKP</sequence>
<evidence type="ECO:0000313" key="2">
    <source>
        <dbReference type="Proteomes" id="UP000179266"/>
    </source>
</evidence>
<reference evidence="1 2" key="1">
    <citation type="journal article" date="2016" name="Nat. Commun.">
        <title>Thousands of microbial genomes shed light on interconnected biogeochemical processes in an aquifer system.</title>
        <authorList>
            <person name="Anantharaman K."/>
            <person name="Brown C.T."/>
            <person name="Hug L.A."/>
            <person name="Sharon I."/>
            <person name="Castelle C.J."/>
            <person name="Probst A.J."/>
            <person name="Thomas B.C."/>
            <person name="Singh A."/>
            <person name="Wilkins M.J."/>
            <person name="Karaoz U."/>
            <person name="Brodie E.L."/>
            <person name="Williams K.H."/>
            <person name="Hubbard S.S."/>
            <person name="Banfield J.F."/>
        </authorList>
    </citation>
    <scope>NUCLEOTIDE SEQUENCE [LARGE SCALE GENOMIC DNA]</scope>
</reference>
<dbReference type="Proteomes" id="UP000179266">
    <property type="component" value="Unassembled WGS sequence"/>
</dbReference>
<evidence type="ECO:0000313" key="1">
    <source>
        <dbReference type="EMBL" id="OGL42513.1"/>
    </source>
</evidence>
<accession>A0A1F7RLX3</accession>
<protein>
    <submittedName>
        <fullName evidence="1">Uncharacterized protein</fullName>
    </submittedName>
</protein>
<dbReference type="AlphaFoldDB" id="A0A1F7RLX3"/>
<proteinExistence type="predicted"/>
<comment type="caution">
    <text evidence="1">The sequence shown here is derived from an EMBL/GenBank/DDBJ whole genome shotgun (WGS) entry which is preliminary data.</text>
</comment>
<dbReference type="EMBL" id="MGDD01000320">
    <property type="protein sequence ID" value="OGL42513.1"/>
    <property type="molecule type" value="Genomic_DNA"/>
</dbReference>
<gene>
    <name evidence="1" type="ORF">A2161_09795</name>
</gene>
<name>A0A1F7RLX3_9BACT</name>
<organism evidence="1 2">
    <name type="scientific">Candidatus Schekmanbacteria bacterium RBG_13_48_7</name>
    <dbReference type="NCBI Taxonomy" id="1817878"/>
    <lineage>
        <taxon>Bacteria</taxon>
        <taxon>Candidatus Schekmaniibacteriota</taxon>
    </lineage>
</organism>